<organism evidence="7 8">
    <name type="scientific">Chryseosolibacter indicus</name>
    <dbReference type="NCBI Taxonomy" id="2782351"/>
    <lineage>
        <taxon>Bacteria</taxon>
        <taxon>Pseudomonadati</taxon>
        <taxon>Bacteroidota</taxon>
        <taxon>Cytophagia</taxon>
        <taxon>Cytophagales</taxon>
        <taxon>Chryseotaleaceae</taxon>
        <taxon>Chryseosolibacter</taxon>
    </lineage>
</organism>
<dbReference type="RefSeq" id="WP_254155260.1">
    <property type="nucleotide sequence ID" value="NZ_JAHESD010000052.1"/>
</dbReference>
<evidence type="ECO:0000256" key="5">
    <source>
        <dbReference type="SAM" id="Phobius"/>
    </source>
</evidence>
<dbReference type="Proteomes" id="UP000772618">
    <property type="component" value="Unassembled WGS sequence"/>
</dbReference>
<comment type="subcellular location">
    <subcellularLocation>
        <location evidence="1">Endomembrane system</location>
        <topology evidence="1">Multi-pass membrane protein</topology>
    </subcellularLocation>
</comment>
<dbReference type="PANTHER" id="PTHR39535">
    <property type="entry name" value="SPORULATION-DELAYING PROTEIN SDPB"/>
    <property type="match status" value="1"/>
</dbReference>
<feature type="transmembrane region" description="Helical" evidence="5">
    <location>
        <begin position="88"/>
        <end position="108"/>
    </location>
</feature>
<protein>
    <recommendedName>
        <fullName evidence="6">HTTM-like domain-containing protein</fullName>
    </recommendedName>
</protein>
<gene>
    <name evidence="7" type="ORF">KK060_18595</name>
</gene>
<reference evidence="7 8" key="1">
    <citation type="submission" date="2021-05" db="EMBL/GenBank/DDBJ databases">
        <title>A Polyphasic approach of four new species of the genus Ohtaekwangia: Ohtaekwangia histidinii sp. nov., Ohtaekwangia cretensis sp. nov., Ohtaekwangia indiensis sp. nov., Ohtaekwangia reichenbachii sp. nov. from diverse environment.</title>
        <authorList>
            <person name="Octaviana S."/>
        </authorList>
    </citation>
    <scope>NUCLEOTIDE SEQUENCE [LARGE SCALE GENOMIC DNA]</scope>
    <source>
        <strain evidence="7 8">PWU20</strain>
    </source>
</reference>
<feature type="transmembrane region" description="Helical" evidence="5">
    <location>
        <begin position="24"/>
        <end position="45"/>
    </location>
</feature>
<evidence type="ECO:0000256" key="2">
    <source>
        <dbReference type="ARBA" id="ARBA00022692"/>
    </source>
</evidence>
<keyword evidence="4 5" id="KW-0472">Membrane</keyword>
<evidence type="ECO:0000313" key="8">
    <source>
        <dbReference type="Proteomes" id="UP000772618"/>
    </source>
</evidence>
<comment type="caution">
    <text evidence="7">The sequence shown here is derived from an EMBL/GenBank/DDBJ whole genome shotgun (WGS) entry which is preliminary data.</text>
</comment>
<evidence type="ECO:0000256" key="3">
    <source>
        <dbReference type="ARBA" id="ARBA00022989"/>
    </source>
</evidence>
<name>A0ABS5VWU5_9BACT</name>
<evidence type="ECO:0000313" key="7">
    <source>
        <dbReference type="EMBL" id="MBT1705307.1"/>
    </source>
</evidence>
<feature type="transmembrane region" description="Helical" evidence="5">
    <location>
        <begin position="220"/>
        <end position="241"/>
    </location>
</feature>
<proteinExistence type="predicted"/>
<evidence type="ECO:0000256" key="1">
    <source>
        <dbReference type="ARBA" id="ARBA00004127"/>
    </source>
</evidence>
<keyword evidence="2 5" id="KW-0812">Transmembrane</keyword>
<sequence length="318" mass="36434">MKHIHINFNIRELLMRPAKTEPLAFLRIATAIVALAELLLLSSHWKDIYGSHGYIEWVISSNLFSMPNLPTMAGISELLNREVVSNDMIMYSLLGLYIVSLSLMMLGFKSNIMAFFSWLLHLTINNSANMYGYGVETFIHVSLFYLIFMPSSSHWAISKHPETTTTKIYANLLLTILQIHLCIVYLNAGIAKIEGDDWTSGEAIWRAVAQPSYSQVNMFWIAYMPWLSFIATYLVLLLETAYPLFIWFRLSRIYWLTGIILMHAGIGIFMGLYAFSAIMTVLNISAFGWSYIENVAKYARGRFAWSGKNKLAFKEYIH</sequence>
<feature type="transmembrane region" description="Helical" evidence="5">
    <location>
        <begin position="128"/>
        <end position="148"/>
    </location>
</feature>
<dbReference type="SMART" id="SM00752">
    <property type="entry name" value="HTTM"/>
    <property type="match status" value="1"/>
</dbReference>
<evidence type="ECO:0000256" key="4">
    <source>
        <dbReference type="ARBA" id="ARBA00023136"/>
    </source>
</evidence>
<accession>A0ABS5VWU5</accession>
<feature type="transmembrane region" description="Helical" evidence="5">
    <location>
        <begin position="253"/>
        <end position="275"/>
    </location>
</feature>
<feature type="transmembrane region" description="Helical" evidence="5">
    <location>
        <begin position="168"/>
        <end position="188"/>
    </location>
</feature>
<dbReference type="EMBL" id="JAHESD010000052">
    <property type="protein sequence ID" value="MBT1705307.1"/>
    <property type="molecule type" value="Genomic_DNA"/>
</dbReference>
<keyword evidence="8" id="KW-1185">Reference proteome</keyword>
<dbReference type="InterPro" id="IPR052964">
    <property type="entry name" value="Sporulation_signal_mat"/>
</dbReference>
<feature type="domain" description="HTTM-like" evidence="6">
    <location>
        <begin position="15"/>
        <end position="288"/>
    </location>
</feature>
<dbReference type="InterPro" id="IPR011020">
    <property type="entry name" value="HTTM-like"/>
</dbReference>
<keyword evidence="3 5" id="KW-1133">Transmembrane helix</keyword>
<dbReference type="PANTHER" id="PTHR39535:SF2">
    <property type="entry name" value="HTTM DOMAIN-CONTAINING PROTEIN"/>
    <property type="match status" value="1"/>
</dbReference>
<evidence type="ECO:0000259" key="6">
    <source>
        <dbReference type="SMART" id="SM00752"/>
    </source>
</evidence>